<comment type="caution">
    <text evidence="4">The sequence shown here is derived from an EMBL/GenBank/DDBJ whole genome shotgun (WGS) entry which is preliminary data.</text>
</comment>
<dbReference type="PANTHER" id="PTHR10738:SF0">
    <property type="entry name" value="PROTEIN ARGININE N-METHYLTRANSFERASE 5"/>
    <property type="match status" value="1"/>
</dbReference>
<dbReference type="GO" id="GO:0005634">
    <property type="term" value="C:nucleus"/>
    <property type="evidence" value="ECO:0007669"/>
    <property type="project" value="TreeGrafter"/>
</dbReference>
<reference evidence="4" key="1">
    <citation type="submission" date="2019-04" db="EMBL/GenBank/DDBJ databases">
        <title>Genome assembly of Zosterops borbonicus 15179.</title>
        <authorList>
            <person name="Leroy T."/>
            <person name="Anselmetti Y."/>
            <person name="Tilak M.-K."/>
            <person name="Nabholz B."/>
        </authorList>
    </citation>
    <scope>NUCLEOTIDE SEQUENCE</scope>
    <source>
        <strain evidence="4">HGM_15179</strain>
        <tissue evidence="4">Muscle</tissue>
    </source>
</reference>
<dbReference type="OrthoDB" id="9343989at2759"/>
<feature type="non-terminal residue" evidence="4">
    <location>
        <position position="60"/>
    </location>
</feature>
<keyword evidence="1" id="KW-0949">S-adenosyl-L-methionine</keyword>
<dbReference type="InterPro" id="IPR025799">
    <property type="entry name" value="Arg_MeTrfase"/>
</dbReference>
<proteinExistence type="predicted"/>
<dbReference type="InterPro" id="IPR029063">
    <property type="entry name" value="SAM-dependent_MTases_sf"/>
</dbReference>
<dbReference type="GO" id="GO:0006355">
    <property type="term" value="P:regulation of DNA-templated transcription"/>
    <property type="evidence" value="ECO:0007669"/>
    <property type="project" value="TreeGrafter"/>
</dbReference>
<accession>A0A8K1D5B5</accession>
<dbReference type="PANTHER" id="PTHR10738">
    <property type="entry name" value="PROTEIN ARGININE N-METHYLTRANSFERASE 5"/>
    <property type="match status" value="1"/>
</dbReference>
<dbReference type="AlphaFoldDB" id="A0A8K1D5B5"/>
<dbReference type="GO" id="GO:0016274">
    <property type="term" value="F:protein-arginine N-methyltransferase activity"/>
    <property type="evidence" value="ECO:0007669"/>
    <property type="project" value="InterPro"/>
</dbReference>
<keyword evidence="5" id="KW-1185">Reference proteome</keyword>
<dbReference type="Proteomes" id="UP000796761">
    <property type="component" value="Unassembled WGS sequence"/>
</dbReference>
<evidence type="ECO:0000313" key="5">
    <source>
        <dbReference type="Proteomes" id="UP000796761"/>
    </source>
</evidence>
<evidence type="ECO:0000256" key="1">
    <source>
        <dbReference type="ARBA" id="ARBA00022691"/>
    </source>
</evidence>
<name>A0A8K1D5B5_9PASS</name>
<dbReference type="GO" id="GO:0005829">
    <property type="term" value="C:cytosol"/>
    <property type="evidence" value="ECO:0007669"/>
    <property type="project" value="TreeGrafter"/>
</dbReference>
<feature type="domain" description="PRMT5 arginine-N-methyltransferase" evidence="3">
    <location>
        <begin position="1"/>
        <end position="42"/>
    </location>
</feature>
<protein>
    <recommendedName>
        <fullName evidence="3">PRMT5 arginine-N-methyltransferase domain-containing protein</fullName>
    </recommendedName>
</protein>
<evidence type="ECO:0000259" key="3">
    <source>
        <dbReference type="Pfam" id="PF05185"/>
    </source>
</evidence>
<sequence>MRGWEAPEAADLVVSELLGSFGDNELSPECLDGARGCLKGQAGFGLKKPRIGQKKPRENR</sequence>
<dbReference type="Pfam" id="PF05185">
    <property type="entry name" value="PRMT5"/>
    <property type="match status" value="1"/>
</dbReference>
<feature type="region of interest" description="Disordered" evidence="2">
    <location>
        <begin position="41"/>
        <end position="60"/>
    </location>
</feature>
<dbReference type="Gene3D" id="3.40.50.150">
    <property type="entry name" value="Vaccinia Virus protein VP39"/>
    <property type="match status" value="1"/>
</dbReference>
<gene>
    <name evidence="4" type="ORF">HGM15179_021003</name>
</gene>
<dbReference type="InterPro" id="IPR035075">
    <property type="entry name" value="PRMT5"/>
</dbReference>
<dbReference type="EMBL" id="SWJQ01002919">
    <property type="protein sequence ID" value="TRZ06104.1"/>
    <property type="molecule type" value="Genomic_DNA"/>
</dbReference>
<evidence type="ECO:0000313" key="4">
    <source>
        <dbReference type="EMBL" id="TRZ06104.1"/>
    </source>
</evidence>
<evidence type="ECO:0000256" key="2">
    <source>
        <dbReference type="SAM" id="MobiDB-lite"/>
    </source>
</evidence>
<organism evidence="4 5">
    <name type="scientific">Zosterops borbonicus</name>
    <dbReference type="NCBI Taxonomy" id="364589"/>
    <lineage>
        <taxon>Eukaryota</taxon>
        <taxon>Metazoa</taxon>
        <taxon>Chordata</taxon>
        <taxon>Craniata</taxon>
        <taxon>Vertebrata</taxon>
        <taxon>Euteleostomi</taxon>
        <taxon>Archelosauria</taxon>
        <taxon>Archosauria</taxon>
        <taxon>Dinosauria</taxon>
        <taxon>Saurischia</taxon>
        <taxon>Theropoda</taxon>
        <taxon>Coelurosauria</taxon>
        <taxon>Aves</taxon>
        <taxon>Neognathae</taxon>
        <taxon>Neoaves</taxon>
        <taxon>Telluraves</taxon>
        <taxon>Australaves</taxon>
        <taxon>Passeriformes</taxon>
        <taxon>Sylvioidea</taxon>
        <taxon>Zosteropidae</taxon>
        <taxon>Zosterops</taxon>
    </lineage>
</organism>